<dbReference type="PANTHER" id="PTHR33608:SF6">
    <property type="entry name" value="BLL2464 PROTEIN"/>
    <property type="match status" value="1"/>
</dbReference>
<proteinExistence type="predicted"/>
<dbReference type="Proteomes" id="UP000199126">
    <property type="component" value="Unassembled WGS sequence"/>
</dbReference>
<dbReference type="RefSeq" id="WP_089823282.1">
    <property type="nucleotide sequence ID" value="NZ_FODV01000004.1"/>
</dbReference>
<accession>A0A1H8RM33</accession>
<dbReference type="SUPFAM" id="SSF53300">
    <property type="entry name" value="vWA-like"/>
    <property type="match status" value="1"/>
</dbReference>
<feature type="domain" description="DUF58" evidence="1">
    <location>
        <begin position="42"/>
        <end position="249"/>
    </location>
</feature>
<dbReference type="OrthoDB" id="3263at2157"/>
<dbReference type="Pfam" id="PF01882">
    <property type="entry name" value="DUF58"/>
    <property type="match status" value="1"/>
</dbReference>
<evidence type="ECO:0000313" key="2">
    <source>
        <dbReference type="EMBL" id="SEO67609.1"/>
    </source>
</evidence>
<dbReference type="Gene3D" id="3.40.50.410">
    <property type="entry name" value="von Willebrand factor, type A domain"/>
    <property type="match status" value="1"/>
</dbReference>
<evidence type="ECO:0000259" key="1">
    <source>
        <dbReference type="Pfam" id="PF01882"/>
    </source>
</evidence>
<reference evidence="3" key="1">
    <citation type="submission" date="2016-10" db="EMBL/GenBank/DDBJ databases">
        <authorList>
            <person name="Varghese N."/>
            <person name="Submissions S."/>
        </authorList>
    </citation>
    <scope>NUCLEOTIDE SEQUENCE [LARGE SCALE GENOMIC DNA]</scope>
    <source>
        <strain evidence="3">CGMCC 1.10121</strain>
    </source>
</reference>
<evidence type="ECO:0000313" key="3">
    <source>
        <dbReference type="Proteomes" id="UP000199126"/>
    </source>
</evidence>
<name>A0A1H8RM33_9EURY</name>
<dbReference type="InterPro" id="IPR036465">
    <property type="entry name" value="vWFA_dom_sf"/>
</dbReference>
<protein>
    <recommendedName>
        <fullName evidence="1">DUF58 domain-containing protein</fullName>
    </recommendedName>
</protein>
<dbReference type="AlphaFoldDB" id="A0A1H8RM33"/>
<gene>
    <name evidence="2" type="ORF">SAMN04487948_104120</name>
</gene>
<keyword evidence="3" id="KW-1185">Reference proteome</keyword>
<organism evidence="2 3">
    <name type="scientific">Halogranum amylolyticum</name>
    <dbReference type="NCBI Taxonomy" id="660520"/>
    <lineage>
        <taxon>Archaea</taxon>
        <taxon>Methanobacteriati</taxon>
        <taxon>Methanobacteriota</taxon>
        <taxon>Stenosarchaea group</taxon>
        <taxon>Halobacteria</taxon>
        <taxon>Halobacteriales</taxon>
        <taxon>Haloferacaceae</taxon>
    </lineage>
</organism>
<dbReference type="InterPro" id="IPR002881">
    <property type="entry name" value="DUF58"/>
</dbReference>
<sequence length="285" mass="31848">MIDPGFLDELDRFRSALKRQSSSVRQGEQRSKSVGEGLTFSDYRRYVPGDDIRLVDWKLFARTGEYFVKQFEAERSLTVHVLVDASGSMGYGDGDAYKFEYAAKLGLGFAYLTAEENNDFRFSLFDDRVERLDTGRSNRGELLRLVDHLNDVEPGGEGDFAAALDSYGSTVRSRSLVVVLSDCLADPDAIEAGLAGLGRSGIVVGTVLSPRELRPDPTGDTLFRDLETTETLRTYFGGTRTRSYRQRLDAHVSAVEERCRRFRAEHTLVDTGEDFFDSFGAVWVG</sequence>
<dbReference type="PANTHER" id="PTHR33608">
    <property type="entry name" value="BLL2464 PROTEIN"/>
    <property type="match status" value="1"/>
</dbReference>
<dbReference type="EMBL" id="FODV01000004">
    <property type="protein sequence ID" value="SEO67609.1"/>
    <property type="molecule type" value="Genomic_DNA"/>
</dbReference>